<organism evidence="7 8">
    <name type="scientific">Raphanus sativus</name>
    <name type="common">Radish</name>
    <name type="synonym">Raphanus raphanistrum var. sativus</name>
    <dbReference type="NCBI Taxonomy" id="3726"/>
    <lineage>
        <taxon>Eukaryota</taxon>
        <taxon>Viridiplantae</taxon>
        <taxon>Streptophyta</taxon>
        <taxon>Embryophyta</taxon>
        <taxon>Tracheophyta</taxon>
        <taxon>Spermatophyta</taxon>
        <taxon>Magnoliopsida</taxon>
        <taxon>eudicotyledons</taxon>
        <taxon>Gunneridae</taxon>
        <taxon>Pentapetalae</taxon>
        <taxon>rosids</taxon>
        <taxon>malvids</taxon>
        <taxon>Brassicales</taxon>
        <taxon>Brassicaceae</taxon>
        <taxon>Brassiceae</taxon>
        <taxon>Raphanus</taxon>
    </lineage>
</organism>
<feature type="compositionally biased region" description="Basic and acidic residues" evidence="5">
    <location>
        <begin position="155"/>
        <end position="164"/>
    </location>
</feature>
<evidence type="ECO:0000256" key="5">
    <source>
        <dbReference type="SAM" id="MobiDB-lite"/>
    </source>
</evidence>
<proteinExistence type="predicted"/>
<evidence type="ECO:0000256" key="3">
    <source>
        <dbReference type="ARBA" id="ARBA00022833"/>
    </source>
</evidence>
<dbReference type="InterPro" id="IPR004332">
    <property type="entry name" value="Transposase_MuDR"/>
</dbReference>
<dbReference type="InterPro" id="IPR007527">
    <property type="entry name" value="Znf_SWIM"/>
</dbReference>
<evidence type="ECO:0000256" key="2">
    <source>
        <dbReference type="ARBA" id="ARBA00022771"/>
    </source>
</evidence>
<feature type="compositionally biased region" description="Basic and acidic residues" evidence="5">
    <location>
        <begin position="113"/>
        <end position="129"/>
    </location>
</feature>
<dbReference type="PANTHER" id="PTHR31973:SF129">
    <property type="entry name" value="SWIM-TYPE DOMAIN-CONTAINING PROTEIN"/>
    <property type="match status" value="1"/>
</dbReference>
<dbReference type="SMART" id="SM00575">
    <property type="entry name" value="ZnF_PMZ"/>
    <property type="match status" value="1"/>
</dbReference>
<keyword evidence="3" id="KW-0862">Zinc</keyword>
<gene>
    <name evidence="8" type="primary">LOC108850890</name>
</gene>
<accession>A0A6J0N6X3</accession>
<evidence type="ECO:0000256" key="4">
    <source>
        <dbReference type="PROSITE-ProRule" id="PRU00325"/>
    </source>
</evidence>
<dbReference type="GO" id="GO:0008270">
    <property type="term" value="F:zinc ion binding"/>
    <property type="evidence" value="ECO:0007669"/>
    <property type="project" value="UniProtKB-KW"/>
</dbReference>
<sequence length="751" mass="85399">MHIYSSCGQWNSSVKKRWSFLVDEATGGRLLNLDGSSTFEKLKMMVCEDFGIDSTLVNLELTYLPSELINTPESPPIIISNDRQVKNFLTYARTKPSTRLCVCLQSKDENPNREARVNLKKETSDAPTREEDDSSSENSDVNAGETYCTEQDIERDEKMNEKDESKRHNLRFALLDVVKKGQHFSSKMLLQATFEICAMKHNFDYKLVKSDTKIWYIRCAEEDCGWRVRAEGLKGSPYFIIKKYVAEHSCAASARNKSVRTASAKTIGNMIMHKYDGVKEGPKCKDIIQLMRGEHGIEVSKSLAYDAREYAIKTMRGIPEAGYAKIPKYLHMMKEANPGSHTSYETDKDGRFRFLFLSFGQSVRGFYRGIRKVIVLDGTFLKSKYKGVLLVATALDGNSNLYPLAFGVVDSENDRSWNWFMRQLKVVIADEQSLAFVSDRNTSLGKAIANVYPQSYHGICIHHLLSNVVTHYHGKGLVGLVAKASKAYRVADFQKIFSDICSISPAIGKYLIEADVRKWARCQFPGYRYDMRTNNPAESMNSALRTPREFPVIPLLDSIREMMTRWFFERKTLSSKNSKPLTTAVEKKIDRRIEKGKTFTVYPINDYRFLVRGDTIECLVDLARRTCTCGKFDLLKIPCRHAIKASFSVGRRAHSLTDEKYTTSCWISVYAESINPISAPEDAWIVPEDVEKAEVLPPESRRAAGRRKKRRYETAEDKIRSSQGSNGSKKRKCSRCGNTGHNRSTCDRALL</sequence>
<dbReference type="InterPro" id="IPR018289">
    <property type="entry name" value="MULE_transposase_dom"/>
</dbReference>
<evidence type="ECO:0000256" key="1">
    <source>
        <dbReference type="ARBA" id="ARBA00022723"/>
    </source>
</evidence>
<name>A0A6J0N6X3_RAPSA</name>
<dbReference type="Pfam" id="PF10551">
    <property type="entry name" value="MULE"/>
    <property type="match status" value="1"/>
</dbReference>
<keyword evidence="7" id="KW-1185">Reference proteome</keyword>
<dbReference type="Pfam" id="PF04434">
    <property type="entry name" value="SWIM"/>
    <property type="match status" value="1"/>
</dbReference>
<protein>
    <submittedName>
        <fullName evidence="8">Uncharacterized protein LOC108850890</fullName>
    </submittedName>
</protein>
<dbReference type="AlphaFoldDB" id="A0A6J0N6X3"/>
<dbReference type="PROSITE" id="PS50966">
    <property type="entry name" value="ZF_SWIM"/>
    <property type="match status" value="1"/>
</dbReference>
<dbReference type="PANTHER" id="PTHR31973">
    <property type="entry name" value="POLYPROTEIN, PUTATIVE-RELATED"/>
    <property type="match status" value="1"/>
</dbReference>
<evidence type="ECO:0000313" key="7">
    <source>
        <dbReference type="Proteomes" id="UP000504610"/>
    </source>
</evidence>
<dbReference type="Pfam" id="PF03108">
    <property type="entry name" value="DBD_Tnp_Mut"/>
    <property type="match status" value="1"/>
</dbReference>
<dbReference type="OrthoDB" id="1040105at2759"/>
<dbReference type="InterPro" id="IPR006564">
    <property type="entry name" value="Znf_PMZ"/>
</dbReference>
<feature type="region of interest" description="Disordered" evidence="5">
    <location>
        <begin position="113"/>
        <end position="164"/>
    </location>
</feature>
<dbReference type="GeneID" id="108850890"/>
<dbReference type="KEGG" id="rsz:108850890"/>
<reference evidence="7" key="1">
    <citation type="journal article" date="2019" name="Database">
        <title>The radish genome database (RadishGD): an integrated information resource for radish genomics.</title>
        <authorList>
            <person name="Yu H.J."/>
            <person name="Baek S."/>
            <person name="Lee Y.J."/>
            <person name="Cho A."/>
            <person name="Mun J.H."/>
        </authorList>
    </citation>
    <scope>NUCLEOTIDE SEQUENCE [LARGE SCALE GENOMIC DNA]</scope>
    <source>
        <strain evidence="7">cv. WK10039</strain>
    </source>
</reference>
<evidence type="ECO:0000313" key="8">
    <source>
        <dbReference type="RefSeq" id="XP_018479851.1"/>
    </source>
</evidence>
<dbReference type="RefSeq" id="XP_018479851.1">
    <property type="nucleotide sequence ID" value="XM_018624349.1"/>
</dbReference>
<reference evidence="8" key="2">
    <citation type="submission" date="2025-08" db="UniProtKB">
        <authorList>
            <consortium name="RefSeq"/>
        </authorList>
    </citation>
    <scope>IDENTIFICATION</scope>
    <source>
        <tissue evidence="8">Leaf</tissue>
    </source>
</reference>
<keyword evidence="1" id="KW-0479">Metal-binding</keyword>
<feature type="domain" description="SWIM-type" evidence="6">
    <location>
        <begin position="607"/>
        <end position="650"/>
    </location>
</feature>
<feature type="region of interest" description="Disordered" evidence="5">
    <location>
        <begin position="696"/>
        <end position="751"/>
    </location>
</feature>
<dbReference type="Proteomes" id="UP000504610">
    <property type="component" value="Chromosome 4"/>
</dbReference>
<evidence type="ECO:0000259" key="6">
    <source>
        <dbReference type="PROSITE" id="PS50966"/>
    </source>
</evidence>
<keyword evidence="2 4" id="KW-0863">Zinc-finger</keyword>